<evidence type="ECO:0000256" key="4">
    <source>
        <dbReference type="ARBA" id="ARBA00022692"/>
    </source>
</evidence>
<keyword evidence="3" id="KW-0813">Transport</keyword>
<evidence type="ECO:0000256" key="6">
    <source>
        <dbReference type="ARBA" id="ARBA00022892"/>
    </source>
</evidence>
<dbReference type="OrthoDB" id="4008582at2759"/>
<sequence>MTSLRTIENIVIVYEEEINQLNLPDLFTLNNFSPSSNTQTPQISPSPYTAQCKLQLLQTSLLRQLPLLNQFKNHKSYQDVKSRIDKLLIDVIDEKLYIVDQLIEWYNLANTPRRESTIEGTTNNNNNNDSTNDPATSTTSNNDENLTELRNRLLSKSKSKFDLDSTSPDNVDKLNTYHESIQDDILNELSQLTSTLKTSAMSLSSKILGDDISILNETNENIIRNSNLFKVIDRNLNNYLESKTGGRISLWFLLKCVVGVIGVFLLMLIFVVIVPRIR</sequence>
<protein>
    <submittedName>
        <fullName evidence="12">Uncharacterized protein</fullName>
    </submittedName>
</protein>
<keyword evidence="6" id="KW-0931">ER-Golgi transport</keyword>
<evidence type="ECO:0000256" key="3">
    <source>
        <dbReference type="ARBA" id="ARBA00022448"/>
    </source>
</evidence>
<comment type="subcellular location">
    <subcellularLocation>
        <location evidence="1">Endoplasmic reticulum membrane</location>
        <topology evidence="1">Single-pass type IV membrane protein</topology>
    </subcellularLocation>
</comment>
<dbReference type="GO" id="GO:0005484">
    <property type="term" value="F:SNAP receptor activity"/>
    <property type="evidence" value="ECO:0007669"/>
    <property type="project" value="TreeGrafter"/>
</dbReference>
<proteinExistence type="inferred from homology"/>
<keyword evidence="9 11" id="KW-0472">Membrane</keyword>
<accession>A0A8H7ZH03</accession>
<reference evidence="12 13" key="1">
    <citation type="submission" date="2020-12" db="EMBL/GenBank/DDBJ databases">
        <title>Effect of drift, selection, and recombination on the evolution of hybrid genomes in Candida yeast pathogens.</title>
        <authorList>
            <person name="Mixao V."/>
            <person name="Ksiezopolska E."/>
            <person name="Saus E."/>
            <person name="Boekhout T."/>
            <person name="Gacser A."/>
            <person name="Gabaldon T."/>
        </authorList>
    </citation>
    <scope>NUCLEOTIDE SEQUENCE [LARGE SCALE GENOMIC DNA]</scope>
    <source>
        <strain evidence="12 13">BP57</strain>
    </source>
</reference>
<dbReference type="GO" id="GO:0015031">
    <property type="term" value="P:protein transport"/>
    <property type="evidence" value="ECO:0007669"/>
    <property type="project" value="UniProtKB-KW"/>
</dbReference>
<evidence type="ECO:0000256" key="11">
    <source>
        <dbReference type="SAM" id="Phobius"/>
    </source>
</evidence>
<dbReference type="Pfam" id="PF09753">
    <property type="entry name" value="Use1"/>
    <property type="match status" value="1"/>
</dbReference>
<comment type="similarity">
    <text evidence="2">Belongs to the USE1 family.</text>
</comment>
<evidence type="ECO:0000256" key="1">
    <source>
        <dbReference type="ARBA" id="ARBA00004163"/>
    </source>
</evidence>
<dbReference type="InterPro" id="IPR019150">
    <property type="entry name" value="Vesicle_transport_protein_Use1"/>
</dbReference>
<dbReference type="PANTHER" id="PTHR13050">
    <property type="entry name" value="USE1-LIKE PROTEIN"/>
    <property type="match status" value="1"/>
</dbReference>
<dbReference type="RefSeq" id="XP_067548932.1">
    <property type="nucleotide sequence ID" value="XM_067690469.1"/>
</dbReference>
<evidence type="ECO:0000256" key="7">
    <source>
        <dbReference type="ARBA" id="ARBA00022927"/>
    </source>
</evidence>
<keyword evidence="5" id="KW-0256">Endoplasmic reticulum</keyword>
<evidence type="ECO:0000256" key="2">
    <source>
        <dbReference type="ARBA" id="ARBA00007891"/>
    </source>
</evidence>
<dbReference type="GO" id="GO:0005789">
    <property type="term" value="C:endoplasmic reticulum membrane"/>
    <property type="evidence" value="ECO:0007669"/>
    <property type="project" value="UniProtKB-SubCell"/>
</dbReference>
<keyword evidence="13" id="KW-1185">Reference proteome</keyword>
<feature type="region of interest" description="Disordered" evidence="10">
    <location>
        <begin position="115"/>
        <end position="145"/>
    </location>
</feature>
<dbReference type="EMBL" id="JAEOAQ010000002">
    <property type="protein sequence ID" value="KAG5419816.1"/>
    <property type="molecule type" value="Genomic_DNA"/>
</dbReference>
<dbReference type="GO" id="GO:0006890">
    <property type="term" value="P:retrograde vesicle-mediated transport, Golgi to endoplasmic reticulum"/>
    <property type="evidence" value="ECO:0007669"/>
    <property type="project" value="TreeGrafter"/>
</dbReference>
<evidence type="ECO:0000256" key="10">
    <source>
        <dbReference type="SAM" id="MobiDB-lite"/>
    </source>
</evidence>
<dbReference type="Proteomes" id="UP000669133">
    <property type="component" value="Unassembled WGS sequence"/>
</dbReference>
<evidence type="ECO:0000256" key="9">
    <source>
        <dbReference type="ARBA" id="ARBA00023136"/>
    </source>
</evidence>
<keyword evidence="8 11" id="KW-1133">Transmembrane helix</keyword>
<gene>
    <name evidence="12" type="ORF">I9W82_001696</name>
</gene>
<keyword evidence="4 11" id="KW-0812">Transmembrane</keyword>
<keyword evidence="7" id="KW-0653">Protein transport</keyword>
<dbReference type="PANTHER" id="PTHR13050:SF7">
    <property type="entry name" value="VESICLE TRANSPORT PROTEIN USE1"/>
    <property type="match status" value="1"/>
</dbReference>
<feature type="transmembrane region" description="Helical" evidence="11">
    <location>
        <begin position="250"/>
        <end position="274"/>
    </location>
</feature>
<feature type="compositionally biased region" description="Low complexity" evidence="10">
    <location>
        <begin position="121"/>
        <end position="143"/>
    </location>
</feature>
<dbReference type="GO" id="GO:0031201">
    <property type="term" value="C:SNARE complex"/>
    <property type="evidence" value="ECO:0007669"/>
    <property type="project" value="TreeGrafter"/>
</dbReference>
<evidence type="ECO:0000313" key="12">
    <source>
        <dbReference type="EMBL" id="KAG5419816.1"/>
    </source>
</evidence>
<dbReference type="AlphaFoldDB" id="A0A8H7ZH03"/>
<organism evidence="12 13">
    <name type="scientific">Candida metapsilosis</name>
    <dbReference type="NCBI Taxonomy" id="273372"/>
    <lineage>
        <taxon>Eukaryota</taxon>
        <taxon>Fungi</taxon>
        <taxon>Dikarya</taxon>
        <taxon>Ascomycota</taxon>
        <taxon>Saccharomycotina</taxon>
        <taxon>Pichiomycetes</taxon>
        <taxon>Debaryomycetaceae</taxon>
        <taxon>Candida/Lodderomyces clade</taxon>
        <taxon>Candida</taxon>
    </lineage>
</organism>
<evidence type="ECO:0000256" key="8">
    <source>
        <dbReference type="ARBA" id="ARBA00022989"/>
    </source>
</evidence>
<evidence type="ECO:0000313" key="13">
    <source>
        <dbReference type="Proteomes" id="UP000669133"/>
    </source>
</evidence>
<dbReference type="GeneID" id="93650325"/>
<evidence type="ECO:0000256" key="5">
    <source>
        <dbReference type="ARBA" id="ARBA00022824"/>
    </source>
</evidence>
<comment type="caution">
    <text evidence="12">The sequence shown here is derived from an EMBL/GenBank/DDBJ whole genome shotgun (WGS) entry which is preliminary data.</text>
</comment>
<name>A0A8H7ZH03_9ASCO</name>